<sequence>MNVESILTELENNRILIVAKQIGISHKKLSKALKAAGYEYKRGIGWHFKSTGEPPLKADIREFIVDTNDAKAETPNNALTKNEVNALRMVINEWGTTKNAVNTIMQQKEKVSAQKNTNPIHSLYMRIGESGAQEKASRTVNLDKEICARLDGFEDKHRLNRDEIVEIALCEFFEKYKAQ</sequence>
<dbReference type="EMBL" id="NUAP01000064">
    <property type="protein sequence ID" value="PEN83186.1"/>
    <property type="molecule type" value="Genomic_DNA"/>
</dbReference>
<protein>
    <submittedName>
        <fullName evidence="1">CopG family transcriptional regulator</fullName>
    </submittedName>
</protein>
<organism evidence="1 2">
    <name type="scientific">Bacillus toyonensis</name>
    <dbReference type="NCBI Taxonomy" id="155322"/>
    <lineage>
        <taxon>Bacteria</taxon>
        <taxon>Bacillati</taxon>
        <taxon>Bacillota</taxon>
        <taxon>Bacilli</taxon>
        <taxon>Bacillales</taxon>
        <taxon>Bacillaceae</taxon>
        <taxon>Bacillus</taxon>
        <taxon>Bacillus cereus group</taxon>
    </lineage>
</organism>
<name>A0AB36SWK4_9BACI</name>
<dbReference type="Proteomes" id="UP000220078">
    <property type="component" value="Unassembled WGS sequence"/>
</dbReference>
<evidence type="ECO:0000313" key="2">
    <source>
        <dbReference type="Proteomes" id="UP000220078"/>
    </source>
</evidence>
<proteinExistence type="predicted"/>
<accession>A0AB36SWK4</accession>
<dbReference type="RefSeq" id="WP_098144776.1">
    <property type="nucleotide sequence ID" value="NZ_NUAP01000064.1"/>
</dbReference>
<reference evidence="1 2" key="1">
    <citation type="submission" date="2017-09" db="EMBL/GenBank/DDBJ databases">
        <title>Large-scale bioinformatics analysis of Bacillus genomes uncovers conserved roles of natural products in bacterial physiology.</title>
        <authorList>
            <consortium name="Agbiome Team Llc"/>
            <person name="Bleich R.M."/>
            <person name="Kirk G.J."/>
            <person name="Santa Maria K.C."/>
            <person name="Allen S.E."/>
            <person name="Farag S."/>
            <person name="Shank E.A."/>
            <person name="Bowers A."/>
        </authorList>
    </citation>
    <scope>NUCLEOTIDE SEQUENCE [LARGE SCALE GENOMIC DNA]</scope>
    <source>
        <strain evidence="1 2">AFS027629</strain>
    </source>
</reference>
<comment type="caution">
    <text evidence="1">The sequence shown here is derived from an EMBL/GenBank/DDBJ whole genome shotgun (WGS) entry which is preliminary data.</text>
</comment>
<dbReference type="AlphaFoldDB" id="A0AB36SWK4"/>
<gene>
    <name evidence="1" type="ORF">CN551_28890</name>
</gene>
<evidence type="ECO:0000313" key="1">
    <source>
        <dbReference type="EMBL" id="PEN83186.1"/>
    </source>
</evidence>